<feature type="chain" id="PRO_5046628794" description="PEP-CTERM protein-sorting domain-containing protein" evidence="1">
    <location>
        <begin position="26"/>
        <end position="367"/>
    </location>
</feature>
<dbReference type="NCBIfam" id="TIGR02595">
    <property type="entry name" value="PEP_CTERM"/>
    <property type="match status" value="1"/>
</dbReference>
<keyword evidence="3" id="KW-1185">Reference proteome</keyword>
<dbReference type="InterPro" id="IPR013424">
    <property type="entry name" value="Ice-binding_C"/>
</dbReference>
<gene>
    <name evidence="2" type="ORF">J2X16_003854</name>
</gene>
<feature type="signal peptide" evidence="1">
    <location>
        <begin position="1"/>
        <end position="25"/>
    </location>
</feature>
<name>A0ABU1ZFR0_9BURK</name>
<accession>A0ABU1ZFR0</accession>
<dbReference type="PROSITE" id="PS00430">
    <property type="entry name" value="TONB_DEPENDENT_REC_1"/>
    <property type="match status" value="1"/>
</dbReference>
<sequence length="367" mass="38163">MKKIPYIIRVTSLLALTLGAGAAMAAPLPTYSPTYPSPNSACATVGNFVSCSTTVLDYLASKNYAGFTGPYSFAASQGSLLDTIVVTANNGNILNNGDQVNPSENGFSTNNGGNKKYFFTGDSNDPTNNGGLAGDTPYSWDIGLAALNQKLTFDGAYHQMGIAFDFNNPQNSTASLPIWALVTVRDLNGNLANKYFETQALDLANLFKDPALYVSDKTFDGTGVTTPGADDFALTVGAVCVKSATVSYPSPDGTSCPDGGDLVNTNRASNEVEFINYLPTLDAQGLQAQGYDVMSVQVWMGCFNTGDRGAGPALLNNGSVGPCDTGGYGDIFLLAGAAVPGTNLPEPATLALTLLALGGMAARGRRR</sequence>
<evidence type="ECO:0000313" key="2">
    <source>
        <dbReference type="EMBL" id="MDR7298491.1"/>
    </source>
</evidence>
<evidence type="ECO:0000256" key="1">
    <source>
        <dbReference type="SAM" id="SignalP"/>
    </source>
</evidence>
<comment type="caution">
    <text evidence="2">The sequence shown here is derived from an EMBL/GenBank/DDBJ whole genome shotgun (WGS) entry which is preliminary data.</text>
</comment>
<organism evidence="2 3">
    <name type="scientific">Pelomonas aquatica</name>
    <dbReference type="NCBI Taxonomy" id="431058"/>
    <lineage>
        <taxon>Bacteria</taxon>
        <taxon>Pseudomonadati</taxon>
        <taxon>Pseudomonadota</taxon>
        <taxon>Betaproteobacteria</taxon>
        <taxon>Burkholderiales</taxon>
        <taxon>Sphaerotilaceae</taxon>
        <taxon>Roseateles</taxon>
    </lineage>
</organism>
<protein>
    <recommendedName>
        <fullName evidence="4">PEP-CTERM protein-sorting domain-containing protein</fullName>
    </recommendedName>
</protein>
<dbReference type="Proteomes" id="UP001180536">
    <property type="component" value="Unassembled WGS sequence"/>
</dbReference>
<keyword evidence="1" id="KW-0732">Signal</keyword>
<dbReference type="RefSeq" id="WP_310347492.1">
    <property type="nucleotide sequence ID" value="NZ_JAVDXQ010000005.1"/>
</dbReference>
<proteinExistence type="predicted"/>
<dbReference type="EMBL" id="JAVDXQ010000005">
    <property type="protein sequence ID" value="MDR7298491.1"/>
    <property type="molecule type" value="Genomic_DNA"/>
</dbReference>
<reference evidence="2 3" key="1">
    <citation type="submission" date="2023-07" db="EMBL/GenBank/DDBJ databases">
        <title>Sorghum-associated microbial communities from plants grown in Nebraska, USA.</title>
        <authorList>
            <person name="Schachtman D."/>
        </authorList>
    </citation>
    <scope>NUCLEOTIDE SEQUENCE [LARGE SCALE GENOMIC DNA]</scope>
    <source>
        <strain evidence="2 3">BE310</strain>
    </source>
</reference>
<evidence type="ECO:0008006" key="4">
    <source>
        <dbReference type="Google" id="ProtNLM"/>
    </source>
</evidence>
<dbReference type="InterPro" id="IPR010916">
    <property type="entry name" value="TonB_box_CS"/>
</dbReference>
<evidence type="ECO:0000313" key="3">
    <source>
        <dbReference type="Proteomes" id="UP001180536"/>
    </source>
</evidence>